<sequence length="128" mass="14883">MPIEFGTWVIGACCTVFGIVATFAVMKYRIDRNEKETTKTDSEISKRLETHGLKIDEHSEDIRELIVKIQMAPTMDRVRAEFVTKEFFNQHKEHVDRQFNTLNKHIDAMGKQINADMGDIKSLLRERV</sequence>
<reference evidence="2" key="1">
    <citation type="submission" date="2006-07" db="EMBL/GenBank/DDBJ databases">
        <title>Complete sequence of Thiomicrospira crunogena XCL-2.</title>
        <authorList>
            <consortium name="US DOE Joint Genome Institute"/>
            <person name="Copeland A."/>
            <person name="Lucas S."/>
            <person name="Lapidus A."/>
            <person name="Barry K."/>
            <person name="Detter J.C."/>
            <person name="Glavina del Rio T."/>
            <person name="Hammon N."/>
            <person name="Israni S."/>
            <person name="Dalin E."/>
            <person name="Tice H."/>
            <person name="Pitluck S."/>
            <person name="Chain P."/>
            <person name="Malfatti S."/>
            <person name="Shin M."/>
            <person name="Vergez L."/>
            <person name="Schmutz J."/>
            <person name="Larimer F."/>
            <person name="Land M."/>
            <person name="Hauser L."/>
            <person name="Kyrpides N."/>
            <person name="Lykidis A."/>
            <person name="Scott K.M."/>
            <person name="Sievert S."/>
            <person name="Kerfeld C."/>
            <person name="Freyermuth S."/>
            <person name="Dobrinski K."/>
            <person name="Boller A."/>
            <person name="Fitzpatrick K."/>
            <person name="Thoma P."/>
            <person name="Moore J."/>
            <person name="Richardson P."/>
        </authorList>
    </citation>
    <scope>NUCLEOTIDE SEQUENCE</scope>
    <source>
        <strain evidence="2">XCL-2</strain>
    </source>
</reference>
<keyword evidence="1" id="KW-0472">Membrane</keyword>
<gene>
    <name evidence="2" type="ordered locus">Tcr_0677</name>
</gene>
<proteinExistence type="predicted"/>
<dbReference type="KEGG" id="tcx:Tcr_0677"/>
<organism evidence="2">
    <name type="scientific">Hydrogenovibrio crunogenus (strain DSM 25203 / XCL-2)</name>
    <name type="common">Thiomicrospira crunogena</name>
    <dbReference type="NCBI Taxonomy" id="317025"/>
    <lineage>
        <taxon>Bacteria</taxon>
        <taxon>Pseudomonadati</taxon>
        <taxon>Pseudomonadota</taxon>
        <taxon>Gammaproteobacteria</taxon>
        <taxon>Thiotrichales</taxon>
        <taxon>Piscirickettsiaceae</taxon>
        <taxon>Hydrogenovibrio</taxon>
    </lineage>
</organism>
<evidence type="ECO:0000256" key="1">
    <source>
        <dbReference type="SAM" id="Phobius"/>
    </source>
</evidence>
<dbReference type="HOGENOM" id="CLU_1958567_0_0_6"/>
<dbReference type="EMBL" id="CP000109">
    <property type="protein sequence ID" value="ABB41273.1"/>
    <property type="molecule type" value="Genomic_DNA"/>
</dbReference>
<name>Q31HV0_HYDCU</name>
<dbReference type="AlphaFoldDB" id="Q31HV0"/>
<keyword evidence="1" id="KW-0812">Transmembrane</keyword>
<protein>
    <submittedName>
        <fullName evidence="2">Uncharacterized protein</fullName>
    </submittedName>
</protein>
<accession>Q31HV0</accession>
<keyword evidence="1" id="KW-1133">Transmembrane helix</keyword>
<dbReference type="STRING" id="317025.Tcr_0677"/>
<evidence type="ECO:0000313" key="2">
    <source>
        <dbReference type="EMBL" id="ABB41273.1"/>
    </source>
</evidence>
<feature type="transmembrane region" description="Helical" evidence="1">
    <location>
        <begin position="6"/>
        <end position="26"/>
    </location>
</feature>